<dbReference type="EMBL" id="MU393429">
    <property type="protein sequence ID" value="KAI4869656.1"/>
    <property type="molecule type" value="Genomic_DNA"/>
</dbReference>
<dbReference type="Proteomes" id="UP001497700">
    <property type="component" value="Unassembled WGS sequence"/>
</dbReference>
<gene>
    <name evidence="1" type="ORF">F4820DRAFT_385918</name>
</gene>
<comment type="caution">
    <text evidence="1">The sequence shown here is derived from an EMBL/GenBank/DDBJ whole genome shotgun (WGS) entry which is preliminary data.</text>
</comment>
<protein>
    <submittedName>
        <fullName evidence="1">NAD(P)-binding protein</fullName>
    </submittedName>
</protein>
<proteinExistence type="predicted"/>
<name>A0ACB9ZDL5_9PEZI</name>
<keyword evidence="2" id="KW-1185">Reference proteome</keyword>
<sequence length="300" mass="32301">MANLYRPTKTFHSGPYEAISPLRPELSQAGKTVAITGGSMGIGFAIAQGFVAAGAAKIIILARRADAVEAAVASLTKEAHGTTTTQIIGHPCDVGDAASVAEFWGRLASEGTVIDVLVLNAAAIAPQHSVLELGTARIWEDYNVNVRGQLDMTERFYKQSGKKEDDGNPLYLVHVSTLCIHAWQFGTTYPGYGLTKNAGALALQVVAQDVPASKMQVVNYHPGGIFTESARRNGFTEDSIPWDDPALPGSFAVWAASPEAAFLHGRFVWANWDIDELRSGDVRKRIDEDPYYLKIGVKGL</sequence>
<evidence type="ECO:0000313" key="1">
    <source>
        <dbReference type="EMBL" id="KAI4869656.1"/>
    </source>
</evidence>
<accession>A0ACB9ZDL5</accession>
<reference evidence="1 2" key="1">
    <citation type="journal article" date="2022" name="New Phytol.">
        <title>Ecological generalism drives hyperdiversity of secondary metabolite gene clusters in xylarialean endophytes.</title>
        <authorList>
            <person name="Franco M.E.E."/>
            <person name="Wisecaver J.H."/>
            <person name="Arnold A.E."/>
            <person name="Ju Y.M."/>
            <person name="Slot J.C."/>
            <person name="Ahrendt S."/>
            <person name="Moore L.P."/>
            <person name="Eastman K.E."/>
            <person name="Scott K."/>
            <person name="Konkel Z."/>
            <person name="Mondo S.J."/>
            <person name="Kuo A."/>
            <person name="Hayes R.D."/>
            <person name="Haridas S."/>
            <person name="Andreopoulos B."/>
            <person name="Riley R."/>
            <person name="LaButti K."/>
            <person name="Pangilinan J."/>
            <person name="Lipzen A."/>
            <person name="Amirebrahimi M."/>
            <person name="Yan J."/>
            <person name="Adam C."/>
            <person name="Keymanesh K."/>
            <person name="Ng V."/>
            <person name="Louie K."/>
            <person name="Northen T."/>
            <person name="Drula E."/>
            <person name="Henrissat B."/>
            <person name="Hsieh H.M."/>
            <person name="Youens-Clark K."/>
            <person name="Lutzoni F."/>
            <person name="Miadlikowska J."/>
            <person name="Eastwood D.C."/>
            <person name="Hamelin R.C."/>
            <person name="Grigoriev I.V."/>
            <person name="U'Ren J.M."/>
        </authorList>
    </citation>
    <scope>NUCLEOTIDE SEQUENCE [LARGE SCALE GENOMIC DNA]</scope>
    <source>
        <strain evidence="1 2">CBS 119005</strain>
    </source>
</reference>
<evidence type="ECO:0000313" key="2">
    <source>
        <dbReference type="Proteomes" id="UP001497700"/>
    </source>
</evidence>
<organism evidence="1 2">
    <name type="scientific">Hypoxylon rubiginosum</name>
    <dbReference type="NCBI Taxonomy" id="110542"/>
    <lineage>
        <taxon>Eukaryota</taxon>
        <taxon>Fungi</taxon>
        <taxon>Dikarya</taxon>
        <taxon>Ascomycota</taxon>
        <taxon>Pezizomycotina</taxon>
        <taxon>Sordariomycetes</taxon>
        <taxon>Xylariomycetidae</taxon>
        <taxon>Xylariales</taxon>
        <taxon>Hypoxylaceae</taxon>
        <taxon>Hypoxylon</taxon>
    </lineage>
</organism>